<name>A0ABS5W018_9BACT</name>
<comment type="caution">
    <text evidence="1">The sequence shown here is derived from an EMBL/GenBank/DDBJ whole genome shotgun (WGS) entry which is preliminary data.</text>
</comment>
<dbReference type="SUPFAM" id="SSF49464">
    <property type="entry name" value="Carboxypeptidase regulatory domain-like"/>
    <property type="match status" value="1"/>
</dbReference>
<sequence>MNKSISLSIPRPCSEQWDKFTSTPTGGFCSSCSKVVIDFTKMNDSEIVEYFSTEHASTCGRFRPGQLKEYVFATLPPTITPGYTVLKAGILGLLFLLVSKPSLAQTHPTKPITELDVHTKQVQSVDLKKQTKTVRGVVKGDDGMPLPGANVLLKGTTEGVTCDVDGRFEFPKKLEEGDVLVASFIGFTYEEYTIRNTSLEDIEITLTLEAELMGELAVHTAYEHEESRIRKWWGKVKGLF</sequence>
<gene>
    <name evidence="1" type="ORF">KK060_24790</name>
</gene>
<keyword evidence="2" id="KW-1185">Reference proteome</keyword>
<evidence type="ECO:0000313" key="2">
    <source>
        <dbReference type="Proteomes" id="UP000772618"/>
    </source>
</evidence>
<dbReference type="Proteomes" id="UP000772618">
    <property type="component" value="Unassembled WGS sequence"/>
</dbReference>
<dbReference type="EMBL" id="JAHESD010000131">
    <property type="protein sequence ID" value="MBT1706514.1"/>
    <property type="molecule type" value="Genomic_DNA"/>
</dbReference>
<organism evidence="1 2">
    <name type="scientific">Chryseosolibacter indicus</name>
    <dbReference type="NCBI Taxonomy" id="2782351"/>
    <lineage>
        <taxon>Bacteria</taxon>
        <taxon>Pseudomonadati</taxon>
        <taxon>Bacteroidota</taxon>
        <taxon>Cytophagia</taxon>
        <taxon>Cytophagales</taxon>
        <taxon>Chryseotaleaceae</taxon>
        <taxon>Chryseosolibacter</taxon>
    </lineage>
</organism>
<dbReference type="InterPro" id="IPR008969">
    <property type="entry name" value="CarboxyPept-like_regulatory"/>
</dbReference>
<evidence type="ECO:0000313" key="1">
    <source>
        <dbReference type="EMBL" id="MBT1706514.1"/>
    </source>
</evidence>
<dbReference type="Pfam" id="PF13715">
    <property type="entry name" value="CarbopepD_reg_2"/>
    <property type="match status" value="1"/>
</dbReference>
<accession>A0ABS5W018</accession>
<dbReference type="RefSeq" id="WP_254157914.1">
    <property type="nucleotide sequence ID" value="NZ_JAHESD010000131.1"/>
</dbReference>
<reference evidence="1 2" key="1">
    <citation type="submission" date="2021-05" db="EMBL/GenBank/DDBJ databases">
        <title>A Polyphasic approach of four new species of the genus Ohtaekwangia: Ohtaekwangia histidinii sp. nov., Ohtaekwangia cretensis sp. nov., Ohtaekwangia indiensis sp. nov., Ohtaekwangia reichenbachii sp. nov. from diverse environment.</title>
        <authorList>
            <person name="Octaviana S."/>
        </authorList>
    </citation>
    <scope>NUCLEOTIDE SEQUENCE [LARGE SCALE GENOMIC DNA]</scope>
    <source>
        <strain evidence="1 2">PWU20</strain>
    </source>
</reference>
<protein>
    <submittedName>
        <fullName evidence="1">Carboxypeptidase-like regulatory domain-containing protein</fullName>
    </submittedName>
</protein>
<proteinExistence type="predicted"/>
<dbReference type="Gene3D" id="2.60.40.1120">
    <property type="entry name" value="Carboxypeptidase-like, regulatory domain"/>
    <property type="match status" value="1"/>
</dbReference>